<dbReference type="AlphaFoldDB" id="A0A916R9A4"/>
<reference evidence="1 2" key="1">
    <citation type="journal article" date="2014" name="Int. J. Syst. Evol. Microbiol.">
        <title>Complete genome sequence of Corynebacterium casei LMG S-19264T (=DSM 44701T), isolated from a smear-ripened cheese.</title>
        <authorList>
            <consortium name="US DOE Joint Genome Institute (JGI-PGF)"/>
            <person name="Walter F."/>
            <person name="Albersmeier A."/>
            <person name="Kalinowski J."/>
            <person name="Ruckert C."/>
        </authorList>
    </citation>
    <scope>NUCLEOTIDE SEQUENCE [LARGE SCALE GENOMIC DNA]</scope>
    <source>
        <strain evidence="1 2">CGMCC 1.15896</strain>
    </source>
</reference>
<evidence type="ECO:0000313" key="2">
    <source>
        <dbReference type="Proteomes" id="UP000596977"/>
    </source>
</evidence>
<protein>
    <submittedName>
        <fullName evidence="1">Uncharacterized protein</fullName>
    </submittedName>
</protein>
<dbReference type="Proteomes" id="UP000596977">
    <property type="component" value="Unassembled WGS sequence"/>
</dbReference>
<dbReference type="EMBL" id="BMKB01000002">
    <property type="protein sequence ID" value="GGA43017.1"/>
    <property type="molecule type" value="Genomic_DNA"/>
</dbReference>
<accession>A0A916R9A4</accession>
<keyword evidence="2" id="KW-1185">Reference proteome</keyword>
<organism evidence="1 2">
    <name type="scientific">Pelagibacterium lentulum</name>
    <dbReference type="NCBI Taxonomy" id="2029865"/>
    <lineage>
        <taxon>Bacteria</taxon>
        <taxon>Pseudomonadati</taxon>
        <taxon>Pseudomonadota</taxon>
        <taxon>Alphaproteobacteria</taxon>
        <taxon>Hyphomicrobiales</taxon>
        <taxon>Devosiaceae</taxon>
        <taxon>Pelagibacterium</taxon>
    </lineage>
</organism>
<proteinExistence type="predicted"/>
<comment type="caution">
    <text evidence="1">The sequence shown here is derived from an EMBL/GenBank/DDBJ whole genome shotgun (WGS) entry which is preliminary data.</text>
</comment>
<gene>
    <name evidence="1" type="ORF">GCM10011499_10710</name>
</gene>
<name>A0A916R9A4_9HYPH</name>
<sequence length="75" mass="8635">MFGLREYKRRTAYWVPQNCPVIASLLNPAAIRRWQSALKEENSCGKSTCTWDSCENKYSTLINQIQSGNGYEDLE</sequence>
<evidence type="ECO:0000313" key="1">
    <source>
        <dbReference type="EMBL" id="GGA43017.1"/>
    </source>
</evidence>